<feature type="chain" id="PRO_5029006443" description="Gfo/Idh/MocA-like oxidoreductase N-terminal domain-containing protein" evidence="2">
    <location>
        <begin position="18"/>
        <end position="556"/>
    </location>
</feature>
<dbReference type="PANTHER" id="PTHR42840">
    <property type="entry name" value="NAD(P)-BINDING ROSSMANN-FOLD SUPERFAMILY PROTEIN-RELATED"/>
    <property type="match status" value="1"/>
</dbReference>
<evidence type="ECO:0000256" key="1">
    <source>
        <dbReference type="SAM" id="Phobius"/>
    </source>
</evidence>
<evidence type="ECO:0000313" key="5">
    <source>
        <dbReference type="EMBL" id="QKX54881.1"/>
    </source>
</evidence>
<dbReference type="Proteomes" id="UP000509510">
    <property type="component" value="Chromosome I"/>
</dbReference>
<dbReference type="PANTHER" id="PTHR42840:SF7">
    <property type="entry name" value="BINDING ROSSMANN FOLD OXIDOREDUCTASE, PUTATIVE (AFU_ORTHOLOGUE AFUA_4G10190)-RELATED"/>
    <property type="match status" value="1"/>
</dbReference>
<proteinExistence type="predicted"/>
<dbReference type="KEGG" id="trg:TRUGW13939_01971"/>
<keyword evidence="1" id="KW-0472">Membrane</keyword>
<feature type="transmembrane region" description="Helical" evidence="1">
    <location>
        <begin position="133"/>
        <end position="156"/>
    </location>
</feature>
<dbReference type="InterPro" id="IPR004104">
    <property type="entry name" value="Gfo/Idh/MocA-like_OxRdtase_C"/>
</dbReference>
<feature type="transmembrane region" description="Helical" evidence="1">
    <location>
        <begin position="95"/>
        <end position="113"/>
    </location>
</feature>
<keyword evidence="6" id="KW-1185">Reference proteome</keyword>
<dbReference type="Gene3D" id="3.40.50.720">
    <property type="entry name" value="NAD(P)-binding Rossmann-like Domain"/>
    <property type="match status" value="1"/>
</dbReference>
<evidence type="ECO:0000259" key="4">
    <source>
        <dbReference type="Pfam" id="PF02894"/>
    </source>
</evidence>
<feature type="transmembrane region" description="Helical" evidence="1">
    <location>
        <begin position="59"/>
        <end position="83"/>
    </location>
</feature>
<dbReference type="RefSeq" id="XP_035341060.1">
    <property type="nucleotide sequence ID" value="XM_035485167.1"/>
</dbReference>
<evidence type="ECO:0000313" key="6">
    <source>
        <dbReference type="Proteomes" id="UP000509510"/>
    </source>
</evidence>
<dbReference type="Gene3D" id="3.30.360.10">
    <property type="entry name" value="Dihydrodipicolinate Reductase, domain 2"/>
    <property type="match status" value="1"/>
</dbReference>
<dbReference type="InterPro" id="IPR000683">
    <property type="entry name" value="Gfo/Idh/MocA-like_OxRdtase_N"/>
</dbReference>
<keyword evidence="2" id="KW-0732">Signal</keyword>
<dbReference type="Pfam" id="PF01408">
    <property type="entry name" value="GFO_IDH_MocA"/>
    <property type="match status" value="1"/>
</dbReference>
<dbReference type="Pfam" id="PF02894">
    <property type="entry name" value="GFO_IDH_MocA_C"/>
    <property type="match status" value="1"/>
</dbReference>
<feature type="signal peptide" evidence="2">
    <location>
        <begin position="1"/>
        <end position="17"/>
    </location>
</feature>
<dbReference type="SUPFAM" id="SSF51735">
    <property type="entry name" value="NAD(P)-binding Rossmann-fold domains"/>
    <property type="match status" value="1"/>
</dbReference>
<dbReference type="OrthoDB" id="64915at2759"/>
<keyword evidence="1" id="KW-1133">Transmembrane helix</keyword>
<gene>
    <name evidence="5" type="ORF">TRUGW13939_01971</name>
</gene>
<dbReference type="GeneID" id="55989481"/>
<name>A0A7H8QMV9_TALRU</name>
<dbReference type="GO" id="GO:0000166">
    <property type="term" value="F:nucleotide binding"/>
    <property type="evidence" value="ECO:0007669"/>
    <property type="project" value="InterPro"/>
</dbReference>
<feature type="domain" description="Gfo/Idh/MocA-like oxidoreductase C-terminal" evidence="4">
    <location>
        <begin position="401"/>
        <end position="552"/>
    </location>
</feature>
<feature type="domain" description="Gfo/Idh/MocA-like oxidoreductase N-terminal" evidence="3">
    <location>
        <begin position="192"/>
        <end position="313"/>
    </location>
</feature>
<accession>A0A7H8QMV9</accession>
<sequence>MLTLSIILLSLLSTALAFSLIELGLMAYAVWVFSQDVAVSYLCGFDVCYNNVKGSVPDVAAFLMFCAVWSTLASAAAIGGPLFFHSRNGHHHNSWLAPGLIVLYFLTWLFWLAGFADLANIIGTYGTSIMNAVLAFAILLWLVYTALFILSFLAIFDVMEGEWPGYLTMKPRSANFAAPAVSSTPANTAMALRVGVIGAGEVAQVIHLPTLSLLSHLYQIVSICDISAQTASHCATKFHIPKHTTDPTTLINDPSIDVVFILTSDEFHAVWAVTALQADKNVMIEKPLTLSLPAARRIIDAEQKSKGKVFVGYMRRYAPSFTGAFLREVASIPKILYARVRDMSGPNAFFVDQSGTFQVKTTDDIPSTATAAREKLLDELYQEVFPDATEITDEMKKYCRFLGSLGSHDLSLMREALGMTVESVAGVSVHDPFYSAILNFRTAQGHAFAVTYESGIDGVAEFDAQLVVHGERKRVSIQYDTPYVKGLPITVRVEEINEHGEKQVKQIVSSYEDAYTAELTAMHDCFANGRAIKTSAEDAVRDLELYDLMYRKWMNR</sequence>
<dbReference type="AlphaFoldDB" id="A0A7H8QMV9"/>
<dbReference type="EMBL" id="CP055898">
    <property type="protein sequence ID" value="QKX54881.1"/>
    <property type="molecule type" value="Genomic_DNA"/>
</dbReference>
<keyword evidence="1" id="KW-0812">Transmembrane</keyword>
<dbReference type="GO" id="GO:0005737">
    <property type="term" value="C:cytoplasm"/>
    <property type="evidence" value="ECO:0007669"/>
    <property type="project" value="TreeGrafter"/>
</dbReference>
<protein>
    <recommendedName>
        <fullName evidence="7">Gfo/Idh/MocA-like oxidoreductase N-terminal domain-containing protein</fullName>
    </recommendedName>
</protein>
<dbReference type="InterPro" id="IPR036291">
    <property type="entry name" value="NAD(P)-bd_dom_sf"/>
</dbReference>
<evidence type="ECO:0008006" key="7">
    <source>
        <dbReference type="Google" id="ProtNLM"/>
    </source>
</evidence>
<organism evidence="5 6">
    <name type="scientific">Talaromyces rugulosus</name>
    <name type="common">Penicillium rugulosum</name>
    <dbReference type="NCBI Taxonomy" id="121627"/>
    <lineage>
        <taxon>Eukaryota</taxon>
        <taxon>Fungi</taxon>
        <taxon>Dikarya</taxon>
        <taxon>Ascomycota</taxon>
        <taxon>Pezizomycotina</taxon>
        <taxon>Eurotiomycetes</taxon>
        <taxon>Eurotiomycetidae</taxon>
        <taxon>Eurotiales</taxon>
        <taxon>Trichocomaceae</taxon>
        <taxon>Talaromyces</taxon>
        <taxon>Talaromyces sect. Islandici</taxon>
    </lineage>
</organism>
<dbReference type="GO" id="GO:0006740">
    <property type="term" value="P:NADPH regeneration"/>
    <property type="evidence" value="ECO:0007669"/>
    <property type="project" value="TreeGrafter"/>
</dbReference>
<evidence type="ECO:0000256" key="2">
    <source>
        <dbReference type="SAM" id="SignalP"/>
    </source>
</evidence>
<dbReference type="GO" id="GO:0016491">
    <property type="term" value="F:oxidoreductase activity"/>
    <property type="evidence" value="ECO:0007669"/>
    <property type="project" value="TreeGrafter"/>
</dbReference>
<reference evidence="6" key="1">
    <citation type="submission" date="2020-06" db="EMBL/GenBank/DDBJ databases">
        <title>A chromosome-scale genome assembly of Talaromyces rugulosus W13939.</title>
        <authorList>
            <person name="Wang B."/>
            <person name="Guo L."/>
            <person name="Ye K."/>
            <person name="Wang L."/>
        </authorList>
    </citation>
    <scope>NUCLEOTIDE SEQUENCE [LARGE SCALE GENOMIC DNA]</scope>
    <source>
        <strain evidence="6">W13939</strain>
    </source>
</reference>
<evidence type="ECO:0000259" key="3">
    <source>
        <dbReference type="Pfam" id="PF01408"/>
    </source>
</evidence>